<keyword evidence="2" id="KW-1185">Reference proteome</keyword>
<comment type="caution">
    <text evidence="1">The sequence shown here is derived from an EMBL/GenBank/DDBJ whole genome shotgun (WGS) entry which is preliminary data.</text>
</comment>
<reference evidence="1 2" key="1">
    <citation type="journal article" date="2023" name="Plants (Basel)">
        <title>Bridging the Gap: Combining Genomics and Transcriptomics Approaches to Understand Stylosanthes scabra, an Orphan Legume from the Brazilian Caatinga.</title>
        <authorList>
            <person name="Ferreira-Neto J.R.C."/>
            <person name="da Silva M.D."/>
            <person name="Binneck E."/>
            <person name="de Melo N.F."/>
            <person name="da Silva R.H."/>
            <person name="de Melo A.L.T.M."/>
            <person name="Pandolfi V."/>
            <person name="Bustamante F.O."/>
            <person name="Brasileiro-Vidal A.C."/>
            <person name="Benko-Iseppon A.M."/>
        </authorList>
    </citation>
    <scope>NUCLEOTIDE SEQUENCE [LARGE SCALE GENOMIC DNA]</scope>
    <source>
        <tissue evidence="1">Leaves</tissue>
    </source>
</reference>
<organism evidence="1 2">
    <name type="scientific">Stylosanthes scabra</name>
    <dbReference type="NCBI Taxonomy" id="79078"/>
    <lineage>
        <taxon>Eukaryota</taxon>
        <taxon>Viridiplantae</taxon>
        <taxon>Streptophyta</taxon>
        <taxon>Embryophyta</taxon>
        <taxon>Tracheophyta</taxon>
        <taxon>Spermatophyta</taxon>
        <taxon>Magnoliopsida</taxon>
        <taxon>eudicotyledons</taxon>
        <taxon>Gunneridae</taxon>
        <taxon>Pentapetalae</taxon>
        <taxon>rosids</taxon>
        <taxon>fabids</taxon>
        <taxon>Fabales</taxon>
        <taxon>Fabaceae</taxon>
        <taxon>Papilionoideae</taxon>
        <taxon>50 kb inversion clade</taxon>
        <taxon>dalbergioids sensu lato</taxon>
        <taxon>Dalbergieae</taxon>
        <taxon>Pterocarpus clade</taxon>
        <taxon>Stylosanthes</taxon>
    </lineage>
</organism>
<proteinExistence type="predicted"/>
<dbReference type="EMBL" id="JASCZI010272214">
    <property type="protein sequence ID" value="MED6221063.1"/>
    <property type="molecule type" value="Genomic_DNA"/>
</dbReference>
<gene>
    <name evidence="1" type="ORF">PIB30_050853</name>
</gene>
<protein>
    <submittedName>
        <fullName evidence="1">Uncharacterized protein</fullName>
    </submittedName>
</protein>
<evidence type="ECO:0000313" key="1">
    <source>
        <dbReference type="EMBL" id="MED6221063.1"/>
    </source>
</evidence>
<sequence length="100" mass="10192">MANPSGDGEGFVGPIHHRGKIKKKFRKVSNQASDGLGIGSSSRNVVAPVLAMAASPTFAAPTVSAALFYTQVGGNVVSGFVEAKHGFGGHVSQDRSGPVE</sequence>
<accession>A0ABU6ZGK1</accession>
<dbReference type="Proteomes" id="UP001341840">
    <property type="component" value="Unassembled WGS sequence"/>
</dbReference>
<name>A0ABU6ZGK1_9FABA</name>
<evidence type="ECO:0000313" key="2">
    <source>
        <dbReference type="Proteomes" id="UP001341840"/>
    </source>
</evidence>